<dbReference type="CDD" id="cd15532">
    <property type="entry name" value="PHD2_CHD_II"/>
    <property type="match status" value="1"/>
</dbReference>
<dbReference type="SUPFAM" id="SSF57903">
    <property type="entry name" value="FYVE/PHD zinc finger"/>
    <property type="match status" value="3"/>
</dbReference>
<dbReference type="InterPro" id="IPR019786">
    <property type="entry name" value="Zinc_finger_PHD-type_CS"/>
</dbReference>
<keyword evidence="11" id="KW-1185">Reference proteome</keyword>
<evidence type="ECO:0008006" key="12">
    <source>
        <dbReference type="Google" id="ProtNLM"/>
    </source>
</evidence>
<proteinExistence type="predicted"/>
<accession>K0RWQ5</accession>
<keyword evidence="5" id="KW-0238">DNA-binding</keyword>
<dbReference type="SUPFAM" id="SSF48371">
    <property type="entry name" value="ARM repeat"/>
    <property type="match status" value="3"/>
</dbReference>
<evidence type="ECO:0000256" key="4">
    <source>
        <dbReference type="ARBA" id="ARBA00022833"/>
    </source>
</evidence>
<feature type="compositionally biased region" description="Basic and acidic residues" evidence="7">
    <location>
        <begin position="406"/>
        <end position="421"/>
    </location>
</feature>
<dbReference type="InterPro" id="IPR001965">
    <property type="entry name" value="Znf_PHD"/>
</dbReference>
<feature type="compositionally biased region" description="Basic and acidic residues" evidence="7">
    <location>
        <begin position="158"/>
        <end position="167"/>
    </location>
</feature>
<dbReference type="GO" id="GO:0008270">
    <property type="term" value="F:zinc ion binding"/>
    <property type="evidence" value="ECO:0007669"/>
    <property type="project" value="UniProtKB-KW"/>
</dbReference>
<dbReference type="OMA" id="SYDFANH"/>
<feature type="domain" description="CXXC-type" evidence="9">
    <location>
        <begin position="423"/>
        <end position="469"/>
    </location>
</feature>
<dbReference type="InterPro" id="IPR002857">
    <property type="entry name" value="Znf_CXXC"/>
</dbReference>
<keyword evidence="1" id="KW-0479">Metal-binding</keyword>
<dbReference type="Pfam" id="PF02008">
    <property type="entry name" value="zf-CXXC"/>
    <property type="match status" value="2"/>
</dbReference>
<protein>
    <recommendedName>
        <fullName evidence="12">PHD-type domain-containing protein</fullName>
    </recommendedName>
</protein>
<dbReference type="eggNOG" id="KOG1084">
    <property type="taxonomic scope" value="Eukaryota"/>
</dbReference>
<evidence type="ECO:0000256" key="6">
    <source>
        <dbReference type="PROSITE-ProRule" id="PRU00146"/>
    </source>
</evidence>
<evidence type="ECO:0000256" key="5">
    <source>
        <dbReference type="ARBA" id="ARBA00023125"/>
    </source>
</evidence>
<dbReference type="PROSITE" id="PS51058">
    <property type="entry name" value="ZF_CXXC"/>
    <property type="match status" value="2"/>
</dbReference>
<feature type="region of interest" description="Disordered" evidence="7">
    <location>
        <begin position="796"/>
        <end position="852"/>
    </location>
</feature>
<feature type="domain" description="PHD-type" evidence="8">
    <location>
        <begin position="507"/>
        <end position="577"/>
    </location>
</feature>
<name>K0RWQ5_THAOC</name>
<feature type="compositionally biased region" description="Basic and acidic residues" evidence="7">
    <location>
        <begin position="347"/>
        <end position="357"/>
    </location>
</feature>
<dbReference type="InterPro" id="IPR019787">
    <property type="entry name" value="Znf_PHD-finger"/>
</dbReference>
<dbReference type="OrthoDB" id="49540at2759"/>
<dbReference type="PROSITE" id="PS50016">
    <property type="entry name" value="ZF_PHD_2"/>
    <property type="match status" value="3"/>
</dbReference>
<evidence type="ECO:0000256" key="3">
    <source>
        <dbReference type="ARBA" id="ARBA00022771"/>
    </source>
</evidence>
<feature type="region of interest" description="Disordered" evidence="7">
    <location>
        <begin position="1290"/>
        <end position="1324"/>
    </location>
</feature>
<keyword evidence="2" id="KW-0677">Repeat</keyword>
<feature type="domain" description="PHD-type" evidence="8">
    <location>
        <begin position="691"/>
        <end position="738"/>
    </location>
</feature>
<evidence type="ECO:0000259" key="9">
    <source>
        <dbReference type="PROSITE" id="PS51058"/>
    </source>
</evidence>
<organism evidence="10 11">
    <name type="scientific">Thalassiosira oceanica</name>
    <name type="common">Marine diatom</name>
    <dbReference type="NCBI Taxonomy" id="159749"/>
    <lineage>
        <taxon>Eukaryota</taxon>
        <taxon>Sar</taxon>
        <taxon>Stramenopiles</taxon>
        <taxon>Ochrophyta</taxon>
        <taxon>Bacillariophyta</taxon>
        <taxon>Coscinodiscophyceae</taxon>
        <taxon>Thalassiosirophycidae</taxon>
        <taxon>Thalassiosirales</taxon>
        <taxon>Thalassiosiraceae</taxon>
        <taxon>Thalassiosira</taxon>
    </lineage>
</organism>
<dbReference type="EMBL" id="AGNL01030206">
    <property type="protein sequence ID" value="EJK56894.1"/>
    <property type="molecule type" value="Genomic_DNA"/>
</dbReference>
<dbReference type="Proteomes" id="UP000266841">
    <property type="component" value="Unassembled WGS sequence"/>
</dbReference>
<dbReference type="SMART" id="SM00249">
    <property type="entry name" value="PHD"/>
    <property type="match status" value="3"/>
</dbReference>
<dbReference type="InterPro" id="IPR013083">
    <property type="entry name" value="Znf_RING/FYVE/PHD"/>
</dbReference>
<dbReference type="GO" id="GO:0003677">
    <property type="term" value="F:DNA binding"/>
    <property type="evidence" value="ECO:0007669"/>
    <property type="project" value="UniProtKB-KW"/>
</dbReference>
<dbReference type="InterPro" id="IPR016024">
    <property type="entry name" value="ARM-type_fold"/>
</dbReference>
<feature type="compositionally biased region" description="Acidic residues" evidence="7">
    <location>
        <begin position="298"/>
        <end position="338"/>
    </location>
</feature>
<dbReference type="PANTHER" id="PTHR22895">
    <property type="entry name" value="ARMADILLO REPEAT-CONTAINING PROTEIN 6"/>
    <property type="match status" value="1"/>
</dbReference>
<feature type="domain" description="CXXC-type" evidence="9">
    <location>
        <begin position="738"/>
        <end position="786"/>
    </location>
</feature>
<feature type="domain" description="PHD-type" evidence="8">
    <location>
        <begin position="613"/>
        <end position="666"/>
    </location>
</feature>
<dbReference type="eggNOG" id="KOG0383">
    <property type="taxonomic scope" value="Eukaryota"/>
</dbReference>
<dbReference type="Pfam" id="PF00628">
    <property type="entry name" value="PHD"/>
    <property type="match status" value="3"/>
</dbReference>
<keyword evidence="4" id="KW-0862">Zinc</keyword>
<evidence type="ECO:0000256" key="1">
    <source>
        <dbReference type="ARBA" id="ARBA00022723"/>
    </source>
</evidence>
<comment type="caution">
    <text evidence="10">The sequence shown here is derived from an EMBL/GenBank/DDBJ whole genome shotgun (WGS) entry which is preliminary data.</text>
</comment>
<dbReference type="PANTHER" id="PTHR22895:SF0">
    <property type="entry name" value="ARMADILLO REPEAT-CONTAINING PROTEIN 6"/>
    <property type="match status" value="1"/>
</dbReference>
<dbReference type="PROSITE" id="PS01359">
    <property type="entry name" value="ZF_PHD_1"/>
    <property type="match status" value="1"/>
</dbReference>
<reference evidence="10 11" key="1">
    <citation type="journal article" date="2012" name="Genome Biol.">
        <title>Genome and low-iron response of an oceanic diatom adapted to chronic iron limitation.</title>
        <authorList>
            <person name="Lommer M."/>
            <person name="Specht M."/>
            <person name="Roy A.S."/>
            <person name="Kraemer L."/>
            <person name="Andreson R."/>
            <person name="Gutowska M.A."/>
            <person name="Wolf J."/>
            <person name="Bergner S.V."/>
            <person name="Schilhabel M.B."/>
            <person name="Klostermeier U.C."/>
            <person name="Beiko R.G."/>
            <person name="Rosenstiel P."/>
            <person name="Hippler M."/>
            <person name="Laroche J."/>
        </authorList>
    </citation>
    <scope>NUCLEOTIDE SEQUENCE [LARGE SCALE GENOMIC DNA]</scope>
    <source>
        <strain evidence="10 11">CCMP1005</strain>
    </source>
</reference>
<evidence type="ECO:0000313" key="10">
    <source>
        <dbReference type="EMBL" id="EJK56894.1"/>
    </source>
</evidence>
<evidence type="ECO:0000256" key="2">
    <source>
        <dbReference type="ARBA" id="ARBA00022737"/>
    </source>
</evidence>
<evidence type="ECO:0000313" key="11">
    <source>
        <dbReference type="Proteomes" id="UP000266841"/>
    </source>
</evidence>
<dbReference type="SMART" id="SM00185">
    <property type="entry name" value="ARM"/>
    <property type="match status" value="6"/>
</dbReference>
<dbReference type="InterPro" id="IPR011011">
    <property type="entry name" value="Znf_FYVE_PHD"/>
</dbReference>
<feature type="region of interest" description="Disordered" evidence="7">
    <location>
        <begin position="1"/>
        <end position="24"/>
    </location>
</feature>
<dbReference type="InterPro" id="IPR000225">
    <property type="entry name" value="Armadillo"/>
</dbReference>
<dbReference type="InterPro" id="IPR011989">
    <property type="entry name" value="ARM-like"/>
</dbReference>
<evidence type="ECO:0000259" key="8">
    <source>
        <dbReference type="PROSITE" id="PS50016"/>
    </source>
</evidence>
<feature type="compositionally biased region" description="Basic and acidic residues" evidence="7">
    <location>
        <begin position="806"/>
        <end position="820"/>
    </location>
</feature>
<dbReference type="Gene3D" id="1.25.10.10">
    <property type="entry name" value="Leucine-rich Repeat Variant"/>
    <property type="match status" value="2"/>
</dbReference>
<feature type="region of interest" description="Disordered" evidence="7">
    <location>
        <begin position="152"/>
        <end position="173"/>
    </location>
</feature>
<sequence>MIASVMSRRSCRAGGGGLRRPSESRDFLASRSTIYLNDACSPSRDRWTFPIDFSMTQGRTGDPKTMATIDRAKQHRTEASLLAPEATFTGPAGPDRSCDHMIASATSRRSCRAAGGRRKAELCLLFRQLSTGRCVSAGVGLMIEPTDFPDLFLPDATSPERSEDHGPNRRNPRNRAVRLALTEMEFFDVASVGPYPRCHFLSGYWRVANRNKTGVRLWRRGLGWAVACWLYHQVRTSPAGGQIETPMATMDGNGDIIAHSDEEGSAAPERSGTDASAVADPGATDLTTNVGSNSDGGSDGDEEGGTDSDLSEESEDESSEEESSSDEDGDLNAEEEDEPGKSSGLSEYERLRLERIARNQARLGNQQVQQPKPKKRKPRAAPQPDGPRRQLPGRSGRATFNETELLEERKKERQLRRELKSEKKKRRAPCGQCDGCLREHDCMTCVHCYNAYEGNGSGHKNKCIWRRCRAPRNPDEVADEVPGGGDAACQIIPKDATEVTNEKDEHDAECFICGEGGGKRLITYSHSHHTHSPFTPLTYTDLVCCDGCPKVYHSNCHKPKIRELPDGEWLCMHCKPKGADRKKKYQGFRLAKIPGETVDSPARHVKCTVRWPEMECIICEGTEVTGPLKDNDWVTCATCDDAYHTRCVGLETRPGGKWRCPTCKERKKLIPKTKPNKENAPSKPLFKGEHDDTCYMCYQGGDLLCCDYCSKAYHMKCHLPPLTEIPEGNWKCQECAAVEMKRMFKCGDCTACKITFDCGQCQFCLDKPKFGGKNRLRQTCIKRKCPFMRYAKPAGSTPITTLTSSKKKDVGEKKRKRSDEESQDSFFTQNAHKKEKVQAVSASPQDIPSNEVSDATTIKSSHAASQELFGVPASEINSIINGKPLRNDPVGNKIRLIIAKALKQRGNSKKIDLACEHLRAIATTPDYVSKILLLGGLKMIKVGINQHADKAIVQAEACALLAEMLWVSPECTAVIVAEGCLNLVVTAMKRHAMHEKVQQMALGVFRAMSYDFANHGLISSVKGTAEILDSMKRNSEKTVILREGCYFLQNVLCNPNLDPQVIQEIVGRVVVVDIINAVKASMDDSDYVGAACGVLANLAIDPGARSHIARYDSAIPTLLYVLGSHNPVETYKCALMALNFLASSQGGSTNIYNADGLSQVLNLVTSTPKDVVILRAGIKLLSTLSKNSSECVKLVSEVDGFNFVLSMMKKHGKVSHVQSACCEFLRFLPAADEVQAGAATSAILSAMKKHESDGHVKFEGSHALIKICRRFPTLTAAVRQNLFVKPAHLISPNSSSRTRGRPAKRQKVDGGAADQATDQPPKQQAPLILPMIQEAEIDAIIARSKPIKFDSVGDKIRLIILRALKQSRDFKVQDKACEHLRAQATSPANVNKIIELKGLTMVAYATCEHSEKSIVQAEACALLSEMIWVSPASARNIIDDGFLKIVIQSMKRHQKHQKVQQMSVGLMRALSYDFANHDAILSVDGVNQVIESMKRNPKKLDVLREGCYFLQNMLCNPAIGPDTVELVTSKKVVAITVDAMLGSRDNEFNGAACGVLANLAIDDDARNHIACIEGAIPALLGVLGWGVETDICRSALNAMALLSTNNTTVKESIVKHGGIQTTLDFLTPPNEEVLVDSGLRLLNELAKDNHQYLAALQSAGLKELITAEMDKNTESPQIMSSCFSMLRHVNPKDSIEAKRIVIMALDTLKRHLSDANVQLEGSQALLHLMLLFPEVSTDIQSGLVSTLTLDRS</sequence>
<evidence type="ECO:0000256" key="7">
    <source>
        <dbReference type="SAM" id="MobiDB-lite"/>
    </source>
</evidence>
<feature type="region of interest" description="Disordered" evidence="7">
    <location>
        <begin position="242"/>
        <end position="421"/>
    </location>
</feature>
<keyword evidence="3 6" id="KW-0863">Zinc-finger</keyword>
<dbReference type="Pfam" id="PF23744">
    <property type="entry name" value="ARM_LRRK2"/>
    <property type="match status" value="1"/>
</dbReference>
<dbReference type="Gene3D" id="3.30.40.10">
    <property type="entry name" value="Zinc/RING finger domain, C3HC4 (zinc finger)"/>
    <property type="match status" value="3"/>
</dbReference>
<dbReference type="InterPro" id="IPR056597">
    <property type="entry name" value="ARM_LRRK2"/>
</dbReference>
<gene>
    <name evidence="10" type="ORF">THAOC_23124</name>
</gene>
<feature type="compositionally biased region" description="Polar residues" evidence="7">
    <location>
        <begin position="840"/>
        <end position="852"/>
    </location>
</feature>